<evidence type="ECO:0000256" key="10">
    <source>
        <dbReference type="SAM" id="MobiDB-lite"/>
    </source>
</evidence>
<comment type="subunit">
    <text evidence="9">Heterodimer of an alpha and a beta subunit.</text>
</comment>
<feature type="domain" description="Prenyltransferase alpha-alpha toroid" evidence="11">
    <location>
        <begin position="113"/>
        <end position="502"/>
    </location>
</feature>
<dbReference type="EMBL" id="JAUKUD010000005">
    <property type="protein sequence ID" value="KAK0743148.1"/>
    <property type="molecule type" value="Genomic_DNA"/>
</dbReference>
<comment type="catalytic activity">
    <reaction evidence="9">
        <text>L-cysteinyl-[protein] + (2E,6E)-farnesyl diphosphate = S-(2E,6E)-farnesyl-L-cysteinyl-[protein] + diphosphate</text>
        <dbReference type="Rhea" id="RHEA:13345"/>
        <dbReference type="Rhea" id="RHEA-COMP:10131"/>
        <dbReference type="Rhea" id="RHEA-COMP:11535"/>
        <dbReference type="ChEBI" id="CHEBI:29950"/>
        <dbReference type="ChEBI" id="CHEBI:33019"/>
        <dbReference type="ChEBI" id="CHEBI:86019"/>
        <dbReference type="ChEBI" id="CHEBI:175763"/>
    </reaction>
</comment>
<dbReference type="PANTHER" id="PTHR11774">
    <property type="entry name" value="GERANYLGERANYL TRANSFERASE TYPE BETA SUBUNIT"/>
    <property type="match status" value="1"/>
</dbReference>
<dbReference type="PANTHER" id="PTHR11774:SF6">
    <property type="entry name" value="PROTEIN FARNESYLTRANSFERASE SUBUNIT BETA"/>
    <property type="match status" value="1"/>
</dbReference>
<comment type="caution">
    <text evidence="12">The sequence shown here is derived from an EMBL/GenBank/DDBJ whole genome shotgun (WGS) entry which is preliminary data.</text>
</comment>
<keyword evidence="7" id="KW-0677">Repeat</keyword>
<dbReference type="InterPro" id="IPR001330">
    <property type="entry name" value="Prenyltrans"/>
</dbReference>
<evidence type="ECO:0000256" key="5">
    <source>
        <dbReference type="ARBA" id="ARBA00022679"/>
    </source>
</evidence>
<keyword evidence="6 9" id="KW-0479">Metal-binding</keyword>
<feature type="region of interest" description="Disordered" evidence="10">
    <location>
        <begin position="24"/>
        <end position="44"/>
    </location>
</feature>
<dbReference type="Proteomes" id="UP001172155">
    <property type="component" value="Unassembled WGS sequence"/>
</dbReference>
<dbReference type="FunFam" id="1.50.10.20:FF:000014">
    <property type="entry name" value="Protein farnesyltransferase subunit beta"/>
    <property type="match status" value="1"/>
</dbReference>
<organism evidence="12 13">
    <name type="scientific">Schizothecium vesticola</name>
    <dbReference type="NCBI Taxonomy" id="314040"/>
    <lineage>
        <taxon>Eukaryota</taxon>
        <taxon>Fungi</taxon>
        <taxon>Dikarya</taxon>
        <taxon>Ascomycota</taxon>
        <taxon>Pezizomycotina</taxon>
        <taxon>Sordariomycetes</taxon>
        <taxon>Sordariomycetidae</taxon>
        <taxon>Sordariales</taxon>
        <taxon>Schizotheciaceae</taxon>
        <taxon>Schizothecium</taxon>
    </lineage>
</organism>
<dbReference type="SUPFAM" id="SSF48239">
    <property type="entry name" value="Terpenoid cyclases/Protein prenyltransferases"/>
    <property type="match status" value="1"/>
</dbReference>
<evidence type="ECO:0000256" key="8">
    <source>
        <dbReference type="ARBA" id="ARBA00022833"/>
    </source>
</evidence>
<protein>
    <recommendedName>
        <fullName evidence="3 9">Protein farnesyltransferase subunit beta</fullName>
        <shortName evidence="9">FTase-beta</shortName>
        <ecNumber evidence="2 9">2.5.1.58</ecNumber>
    </recommendedName>
</protein>
<dbReference type="GO" id="GO:0005965">
    <property type="term" value="C:protein farnesyltransferase complex"/>
    <property type="evidence" value="ECO:0007669"/>
    <property type="project" value="UniProtKB-UniRule"/>
</dbReference>
<dbReference type="EC" id="2.5.1.58" evidence="2 9"/>
<evidence type="ECO:0000259" key="11">
    <source>
        <dbReference type="Pfam" id="PF00432"/>
    </source>
</evidence>
<keyword evidence="13" id="KW-1185">Reference proteome</keyword>
<dbReference type="CDD" id="cd02893">
    <property type="entry name" value="FTase"/>
    <property type="match status" value="1"/>
</dbReference>
<keyword evidence="5 9" id="KW-0808">Transferase</keyword>
<comment type="cofactor">
    <cofactor evidence="9">
        <name>Zn(2+)</name>
        <dbReference type="ChEBI" id="CHEBI:29105"/>
    </cofactor>
    <text evidence="9">Binds 1 zinc ion per subunit.</text>
</comment>
<evidence type="ECO:0000256" key="9">
    <source>
        <dbReference type="RuleBase" id="RU365056"/>
    </source>
</evidence>
<evidence type="ECO:0000313" key="13">
    <source>
        <dbReference type="Proteomes" id="UP001172155"/>
    </source>
</evidence>
<gene>
    <name evidence="12" type="ORF">B0T18DRAFT_414556</name>
</gene>
<evidence type="ECO:0000256" key="3">
    <source>
        <dbReference type="ARBA" id="ARBA00015798"/>
    </source>
</evidence>
<comment type="similarity">
    <text evidence="1 9">Belongs to the protein prenyltransferase subunit beta family.</text>
</comment>
<proteinExistence type="inferred from homology"/>
<keyword evidence="8 9" id="KW-0862">Zinc</keyword>
<evidence type="ECO:0000313" key="12">
    <source>
        <dbReference type="EMBL" id="KAK0743148.1"/>
    </source>
</evidence>
<reference evidence="12" key="1">
    <citation type="submission" date="2023-06" db="EMBL/GenBank/DDBJ databases">
        <title>Genome-scale phylogeny and comparative genomics of the fungal order Sordariales.</title>
        <authorList>
            <consortium name="Lawrence Berkeley National Laboratory"/>
            <person name="Hensen N."/>
            <person name="Bonometti L."/>
            <person name="Westerberg I."/>
            <person name="Brannstrom I.O."/>
            <person name="Guillou S."/>
            <person name="Cros-Aarteil S."/>
            <person name="Calhoun S."/>
            <person name="Haridas S."/>
            <person name="Kuo A."/>
            <person name="Mondo S."/>
            <person name="Pangilinan J."/>
            <person name="Riley R."/>
            <person name="LaButti K."/>
            <person name="Andreopoulos B."/>
            <person name="Lipzen A."/>
            <person name="Chen C."/>
            <person name="Yanf M."/>
            <person name="Daum C."/>
            <person name="Ng V."/>
            <person name="Clum A."/>
            <person name="Steindorff A."/>
            <person name="Ohm R."/>
            <person name="Martin F."/>
            <person name="Silar P."/>
            <person name="Natvig D."/>
            <person name="Lalanne C."/>
            <person name="Gautier V."/>
            <person name="Ament-velasquez S.L."/>
            <person name="Kruys A."/>
            <person name="Hutchinson M.I."/>
            <person name="Powell A.J."/>
            <person name="Barry K."/>
            <person name="Miller A.N."/>
            <person name="Grigoriev I.V."/>
            <person name="Debuchy R."/>
            <person name="Gladieux P."/>
            <person name="Thoren M.H."/>
            <person name="Johannesson H."/>
        </authorList>
    </citation>
    <scope>NUCLEOTIDE SEQUENCE</scope>
    <source>
        <strain evidence="12">SMH3187-1</strain>
    </source>
</reference>
<sequence>MRQRIKAAKRRARAVFRPRAAKMASNPTNTTTTTITNPGPPEAESEIDEEFVTESITYPRFMIPNLFTGPSPVVDVLETHTSNLQQETVKVCLPFLSAEDEKTKYNIHGVPNLYRKSHITFLRRSIGPMPAGFITADASRPWFLYWALTGLSIMGDDVSDLRQAVVDTARSMQNESGGFGGGGGQRSHLATTYAVVLSLAMVGGEEAFEVIDRRALWKWLSRLKQPDGGFQVCVGGEEDIRGAYTASVVITLLNLPLDLTQESPAYEADGSMNLLSGVPDYVRRCQTYEGGISGQPDSEAHGAYAFCALACLALLDDPRRIIPKYLDLPRLISWLSSRQYAPEAGFSGRTNKLVDGCYSHWVGGCFPLIEACLRPLDDSPPPAGDDATTPNPPRKPRLPPASESLFNREGLIRYILCCCQDQSRRGGLRDKPGKMSDSYHTCYVLSGLSSAQHQWDLTAPAPTLAAGAGDPVWTVLPYVDDGGVQVYEQEDLVRPIHPVYAIPQRSQEGMREYFLGKEGF</sequence>
<dbReference type="InterPro" id="IPR045089">
    <property type="entry name" value="PGGT1B-like"/>
</dbReference>
<keyword evidence="4 9" id="KW-0637">Prenyltransferase</keyword>
<evidence type="ECO:0000256" key="2">
    <source>
        <dbReference type="ARBA" id="ARBA00012702"/>
    </source>
</evidence>
<evidence type="ECO:0000256" key="4">
    <source>
        <dbReference type="ARBA" id="ARBA00022602"/>
    </source>
</evidence>
<dbReference type="Gene3D" id="1.50.10.20">
    <property type="match status" value="1"/>
</dbReference>
<dbReference type="GO" id="GO:0097354">
    <property type="term" value="P:prenylation"/>
    <property type="evidence" value="ECO:0007669"/>
    <property type="project" value="UniProtKB-UniRule"/>
</dbReference>
<dbReference type="AlphaFoldDB" id="A0AA40EPK8"/>
<comment type="function">
    <text evidence="9">Catalyzes the transfer of a farnesyl moiety from farnesyl diphosphate to a cysteine at the fourth position from the C-terminus of several proteins. The beta subunit is responsible for peptide-binding.</text>
</comment>
<evidence type="ECO:0000256" key="7">
    <source>
        <dbReference type="ARBA" id="ARBA00022737"/>
    </source>
</evidence>
<feature type="region of interest" description="Disordered" evidence="10">
    <location>
        <begin position="379"/>
        <end position="402"/>
    </location>
</feature>
<evidence type="ECO:0000256" key="6">
    <source>
        <dbReference type="ARBA" id="ARBA00022723"/>
    </source>
</evidence>
<dbReference type="InterPro" id="IPR008930">
    <property type="entry name" value="Terpenoid_cyclase/PrenylTrfase"/>
</dbReference>
<feature type="compositionally biased region" description="Low complexity" evidence="10">
    <location>
        <begin position="24"/>
        <end position="37"/>
    </location>
</feature>
<dbReference type="InterPro" id="IPR026872">
    <property type="entry name" value="FTB"/>
</dbReference>
<dbReference type="GO" id="GO:0004660">
    <property type="term" value="F:protein farnesyltransferase activity"/>
    <property type="evidence" value="ECO:0007669"/>
    <property type="project" value="UniProtKB-UniRule"/>
</dbReference>
<evidence type="ECO:0000256" key="1">
    <source>
        <dbReference type="ARBA" id="ARBA00010497"/>
    </source>
</evidence>
<accession>A0AA40EPK8</accession>
<dbReference type="GO" id="GO:0008270">
    <property type="term" value="F:zinc ion binding"/>
    <property type="evidence" value="ECO:0007669"/>
    <property type="project" value="UniProtKB-UniRule"/>
</dbReference>
<dbReference type="Pfam" id="PF00432">
    <property type="entry name" value="Prenyltrans"/>
    <property type="match status" value="1"/>
</dbReference>
<name>A0AA40EPK8_9PEZI</name>